<reference evidence="3" key="1">
    <citation type="submission" date="2018-12" db="EMBL/GenBank/DDBJ databases">
        <title>Tengunoibacter tsumagoiensis gen. nov., sp. nov., Dictyobacter kobayashii sp. nov., D. alpinus sp. nov., and D. joshuensis sp. nov. and description of Dictyobacteraceae fam. nov. within the order Ktedonobacterales isolated from Tengu-no-mugimeshi.</title>
        <authorList>
            <person name="Wang C.M."/>
            <person name="Zheng Y."/>
            <person name="Sakai Y."/>
            <person name="Toyoda A."/>
            <person name="Minakuchi Y."/>
            <person name="Abe K."/>
            <person name="Yokota A."/>
            <person name="Yabe S."/>
        </authorList>
    </citation>
    <scope>NUCLEOTIDE SEQUENCE [LARGE SCALE GENOMIC DNA]</scope>
    <source>
        <strain evidence="3">S-27</strain>
    </source>
</reference>
<dbReference type="CDD" id="cd02440">
    <property type="entry name" value="AdoMet_MTases"/>
    <property type="match status" value="1"/>
</dbReference>
<evidence type="ECO:0000256" key="1">
    <source>
        <dbReference type="SAM" id="MobiDB-lite"/>
    </source>
</evidence>
<keyword evidence="3" id="KW-1185">Reference proteome</keyword>
<dbReference type="InterPro" id="IPR029063">
    <property type="entry name" value="SAM-dependent_MTases_sf"/>
</dbReference>
<dbReference type="Proteomes" id="UP000287224">
    <property type="component" value="Unassembled WGS sequence"/>
</dbReference>
<feature type="compositionally biased region" description="Polar residues" evidence="1">
    <location>
        <begin position="1"/>
        <end position="12"/>
    </location>
</feature>
<dbReference type="RefSeq" id="WP_126602423.1">
    <property type="nucleotide sequence ID" value="NZ_BIFQ01000002.1"/>
</dbReference>
<gene>
    <name evidence="2" type="ORF">KDAU_70560</name>
</gene>
<dbReference type="SUPFAM" id="SSF53335">
    <property type="entry name" value="S-adenosyl-L-methionine-dependent methyltransferases"/>
    <property type="match status" value="1"/>
</dbReference>
<name>A0A401ZS64_9CHLR</name>
<evidence type="ECO:0000313" key="3">
    <source>
        <dbReference type="Proteomes" id="UP000287224"/>
    </source>
</evidence>
<evidence type="ECO:0008006" key="4">
    <source>
        <dbReference type="Google" id="ProtNLM"/>
    </source>
</evidence>
<organism evidence="2 3">
    <name type="scientific">Dictyobacter aurantiacus</name>
    <dbReference type="NCBI Taxonomy" id="1936993"/>
    <lineage>
        <taxon>Bacteria</taxon>
        <taxon>Bacillati</taxon>
        <taxon>Chloroflexota</taxon>
        <taxon>Ktedonobacteria</taxon>
        <taxon>Ktedonobacterales</taxon>
        <taxon>Dictyobacteraceae</taxon>
        <taxon>Dictyobacter</taxon>
    </lineage>
</organism>
<feature type="region of interest" description="Disordered" evidence="1">
    <location>
        <begin position="1"/>
        <end position="20"/>
    </location>
</feature>
<dbReference type="EMBL" id="BIFQ01000002">
    <property type="protein sequence ID" value="GCE09727.1"/>
    <property type="molecule type" value="Genomic_DNA"/>
</dbReference>
<dbReference type="Gene3D" id="3.40.50.150">
    <property type="entry name" value="Vaccinia Virus protein VP39"/>
    <property type="match status" value="1"/>
</dbReference>
<proteinExistence type="predicted"/>
<dbReference type="Pfam" id="PF13489">
    <property type="entry name" value="Methyltransf_23"/>
    <property type="match status" value="1"/>
</dbReference>
<protein>
    <recommendedName>
        <fullName evidence="4">Methyltransferase type 11</fullName>
    </recommendedName>
</protein>
<accession>A0A401ZS64</accession>
<dbReference type="OrthoDB" id="2370471at2"/>
<sequence length="350" mass="40981">MDVYQHSHTSQAAHPYTEQDIGTTELLPTYRMDLRPTHTKDVFYDANPISDWSELSWEKIGRPYRVERWSKEKLRWEKEHDQQLPPKTSWEMFNRSFQQLFDEDALATRKEALGTLGKSLTTLQLHEAFEAVEDIIHTSVWNKIHRIEDAIWDPRGKRALFEGLDVEKPEILFLGAADGYEAMQLMAMYPGGHTVLVDYDDYCRTHRFGEFPESYPFLGENPATGAPKVWYRDEMNIDFEVCDIRDLKYGKEFDIVVSIGLIEHFPDEYKPLALDMHRRFLKPGGYAIMTTPRAQLQSKIFYTLFADTMNFAYRELMDVKHLGLYAYENGFEILRHGRIKAHNGVIARLR</sequence>
<evidence type="ECO:0000313" key="2">
    <source>
        <dbReference type="EMBL" id="GCE09727.1"/>
    </source>
</evidence>
<dbReference type="AlphaFoldDB" id="A0A401ZS64"/>
<comment type="caution">
    <text evidence="2">The sequence shown here is derived from an EMBL/GenBank/DDBJ whole genome shotgun (WGS) entry which is preliminary data.</text>
</comment>